<dbReference type="OrthoDB" id="192832at2759"/>
<dbReference type="InterPro" id="IPR013320">
    <property type="entry name" value="ConA-like_dom_sf"/>
</dbReference>
<organism evidence="4 5">
    <name type="scientific">Malassezia sympodialis (strain ATCC 42132)</name>
    <name type="common">Atopic eczema-associated yeast</name>
    <dbReference type="NCBI Taxonomy" id="1230383"/>
    <lineage>
        <taxon>Eukaryota</taxon>
        <taxon>Fungi</taxon>
        <taxon>Dikarya</taxon>
        <taxon>Basidiomycota</taxon>
        <taxon>Ustilaginomycotina</taxon>
        <taxon>Malasseziomycetes</taxon>
        <taxon>Malasseziales</taxon>
        <taxon>Malasseziaceae</taxon>
        <taxon>Malassezia</taxon>
    </lineage>
</organism>
<keyword evidence="1" id="KW-0472">Membrane</keyword>
<evidence type="ECO:0000256" key="2">
    <source>
        <dbReference type="SAM" id="SignalP"/>
    </source>
</evidence>
<dbReference type="PANTHER" id="PTHR10963:SF24">
    <property type="entry name" value="GLYCOSIDASE C21B10.07-RELATED"/>
    <property type="match status" value="1"/>
</dbReference>
<gene>
    <name evidence="4" type="ORF">MSYG_1554</name>
</gene>
<keyword evidence="1" id="KW-1133">Transmembrane helix</keyword>
<dbReference type="EMBL" id="LT671822">
    <property type="protein sequence ID" value="SHO77213.1"/>
    <property type="molecule type" value="Genomic_DNA"/>
</dbReference>
<name>A0A1M8A424_MALS4</name>
<sequence length="377" mass="40827">MQWYLVLAVFGAVFGSGICANFSICRESSGQEFYTDFYWWPWADPTDGQVKYVDQKTSQDQNLSYVDSSNRFVLAVDTGPTVPIGGKQPEIGRRSNRIHSTYLMGDGFVIIKVNHIPTGCATWPAFWTATPGVWPEGGEIDIIEGANGQGDNLASMHTTNGCMVDTDVSKSQLGEFRQGNCSYQPGCSSSFTKNTFGPAINQNGGGYFVMMRDTSLHGAGISVYFWNSSTNPDRLPAAVGAAPHLAPTSITTDEVVSWGKPQVFFGADNGPGSPCPLSKYMGMHEIIIDTTMCGYWDNSTFQDAGCQAPSCQDYLIANGSAFSNARWEIDYVRVYANQCVARKDISGAVSLVSNVQWVIAMALGITIIMAVGLSSEL</sequence>
<feature type="signal peptide" evidence="2">
    <location>
        <begin position="1"/>
        <end position="19"/>
    </location>
</feature>
<keyword evidence="2" id="KW-0732">Signal</keyword>
<dbReference type="Pfam" id="PF26113">
    <property type="entry name" value="GH16_XgeA"/>
    <property type="match status" value="1"/>
</dbReference>
<feature type="transmembrane region" description="Helical" evidence="1">
    <location>
        <begin position="355"/>
        <end position="373"/>
    </location>
</feature>
<dbReference type="PANTHER" id="PTHR10963">
    <property type="entry name" value="GLYCOSYL HYDROLASE-RELATED"/>
    <property type="match status" value="1"/>
</dbReference>
<accession>A0A1M8A424</accession>
<feature type="chain" id="PRO_5012274899" description="GH16 domain-containing protein" evidence="2">
    <location>
        <begin position="20"/>
        <end position="377"/>
    </location>
</feature>
<dbReference type="Gene3D" id="2.60.120.200">
    <property type="match status" value="1"/>
</dbReference>
<dbReference type="InterPro" id="IPR000757">
    <property type="entry name" value="Beta-glucanase-like"/>
</dbReference>
<keyword evidence="1" id="KW-0812">Transmembrane</keyword>
<evidence type="ECO:0000256" key="1">
    <source>
        <dbReference type="SAM" id="Phobius"/>
    </source>
</evidence>
<dbReference type="InterPro" id="IPR050546">
    <property type="entry name" value="Glycosyl_Hydrlase_16"/>
</dbReference>
<reference evidence="5" key="1">
    <citation type="journal article" date="2017" name="Nucleic Acids Res.">
        <title>Proteogenomics produces comprehensive and highly accurate protein-coding gene annotation in a complete genome assembly of Malassezia sympodialis.</title>
        <authorList>
            <person name="Zhu Y."/>
            <person name="Engstroem P.G."/>
            <person name="Tellgren-Roth C."/>
            <person name="Baudo C.D."/>
            <person name="Kennell J.C."/>
            <person name="Sun S."/>
            <person name="Billmyre R.B."/>
            <person name="Schroeder M.S."/>
            <person name="Andersson A."/>
            <person name="Holm T."/>
            <person name="Sigurgeirsson B."/>
            <person name="Wu G."/>
            <person name="Sankaranarayanan S.R."/>
            <person name="Siddharthan R."/>
            <person name="Sanyal K."/>
            <person name="Lundeberg J."/>
            <person name="Nystedt B."/>
            <person name="Boekhout T."/>
            <person name="Dawson T.L. Jr."/>
            <person name="Heitman J."/>
            <person name="Scheynius A."/>
            <person name="Lehtioe J."/>
        </authorList>
    </citation>
    <scope>NUCLEOTIDE SEQUENCE [LARGE SCALE GENOMIC DNA]</scope>
    <source>
        <strain evidence="5">ATCC 42132</strain>
    </source>
</reference>
<keyword evidence="5" id="KW-1185">Reference proteome</keyword>
<dbReference type="Proteomes" id="UP000186303">
    <property type="component" value="Chromosome 2"/>
</dbReference>
<dbReference type="AlphaFoldDB" id="A0A1M8A424"/>
<dbReference type="GO" id="GO:0004553">
    <property type="term" value="F:hydrolase activity, hydrolyzing O-glycosyl compounds"/>
    <property type="evidence" value="ECO:0007669"/>
    <property type="project" value="InterPro"/>
</dbReference>
<dbReference type="STRING" id="1230383.A0A1M8A424"/>
<proteinExistence type="predicted"/>
<dbReference type="OMA" id="CSYQPGC"/>
<dbReference type="GO" id="GO:0009251">
    <property type="term" value="P:glucan catabolic process"/>
    <property type="evidence" value="ECO:0007669"/>
    <property type="project" value="TreeGrafter"/>
</dbReference>
<dbReference type="VEuPathDB" id="FungiDB:MSYG_1554"/>
<protein>
    <recommendedName>
        <fullName evidence="3">GH16 domain-containing protein</fullName>
    </recommendedName>
</protein>
<evidence type="ECO:0000313" key="4">
    <source>
        <dbReference type="EMBL" id="SHO77213.1"/>
    </source>
</evidence>
<feature type="domain" description="GH16" evidence="3">
    <location>
        <begin position="38"/>
        <end position="340"/>
    </location>
</feature>
<evidence type="ECO:0000259" key="3">
    <source>
        <dbReference type="PROSITE" id="PS51762"/>
    </source>
</evidence>
<dbReference type="SUPFAM" id="SSF49899">
    <property type="entry name" value="Concanavalin A-like lectins/glucanases"/>
    <property type="match status" value="1"/>
</dbReference>
<evidence type="ECO:0000313" key="5">
    <source>
        <dbReference type="Proteomes" id="UP000186303"/>
    </source>
</evidence>
<dbReference type="PROSITE" id="PS51762">
    <property type="entry name" value="GH16_2"/>
    <property type="match status" value="1"/>
</dbReference>